<name>A0A1C5AH48_9ACTN</name>
<feature type="transmembrane region" description="Helical" evidence="2">
    <location>
        <begin position="58"/>
        <end position="78"/>
    </location>
</feature>
<feature type="transmembrane region" description="Helical" evidence="2">
    <location>
        <begin position="12"/>
        <end position="38"/>
    </location>
</feature>
<dbReference type="RefSeq" id="WP_091251531.1">
    <property type="nucleotide sequence ID" value="NZ_FMCU01000017.1"/>
</dbReference>
<evidence type="ECO:0000256" key="1">
    <source>
        <dbReference type="SAM" id="MobiDB-lite"/>
    </source>
</evidence>
<evidence type="ECO:0000256" key="2">
    <source>
        <dbReference type="SAM" id="Phobius"/>
    </source>
</evidence>
<dbReference type="OrthoDB" id="3380400at2"/>
<keyword evidence="4" id="KW-1185">Reference proteome</keyword>
<keyword evidence="2" id="KW-0812">Transmembrane</keyword>
<reference evidence="4" key="1">
    <citation type="submission" date="2016-06" db="EMBL/GenBank/DDBJ databases">
        <authorList>
            <person name="Varghese N."/>
            <person name="Submissions Spin"/>
        </authorList>
    </citation>
    <scope>NUCLEOTIDE SEQUENCE [LARGE SCALE GENOMIC DNA]</scope>
    <source>
        <strain evidence="4">DSM 44100</strain>
    </source>
</reference>
<feature type="transmembrane region" description="Helical" evidence="2">
    <location>
        <begin position="85"/>
        <end position="103"/>
    </location>
</feature>
<feature type="transmembrane region" description="Helical" evidence="2">
    <location>
        <begin position="145"/>
        <end position="165"/>
    </location>
</feature>
<dbReference type="AlphaFoldDB" id="A0A1C5AH48"/>
<feature type="transmembrane region" description="Helical" evidence="2">
    <location>
        <begin position="115"/>
        <end position="133"/>
    </location>
</feature>
<gene>
    <name evidence="3" type="ORF">GA0070216_11765</name>
</gene>
<proteinExistence type="predicted"/>
<protein>
    <submittedName>
        <fullName evidence="3">Uncharacterized protein</fullName>
    </submittedName>
</protein>
<accession>A0A1C5AH48</accession>
<feature type="transmembrane region" description="Helical" evidence="2">
    <location>
        <begin position="204"/>
        <end position="222"/>
    </location>
</feature>
<keyword evidence="2" id="KW-1133">Transmembrane helix</keyword>
<feature type="transmembrane region" description="Helical" evidence="2">
    <location>
        <begin position="228"/>
        <end position="247"/>
    </location>
</feature>
<organism evidence="3 4">
    <name type="scientific">Micromonospora matsumotoense</name>
    <dbReference type="NCBI Taxonomy" id="121616"/>
    <lineage>
        <taxon>Bacteria</taxon>
        <taxon>Bacillati</taxon>
        <taxon>Actinomycetota</taxon>
        <taxon>Actinomycetes</taxon>
        <taxon>Micromonosporales</taxon>
        <taxon>Micromonosporaceae</taxon>
        <taxon>Micromonospora</taxon>
    </lineage>
</organism>
<evidence type="ECO:0000313" key="4">
    <source>
        <dbReference type="Proteomes" id="UP000198797"/>
    </source>
</evidence>
<dbReference type="Proteomes" id="UP000198797">
    <property type="component" value="Unassembled WGS sequence"/>
</dbReference>
<evidence type="ECO:0000313" key="3">
    <source>
        <dbReference type="EMBL" id="SCF44547.1"/>
    </source>
</evidence>
<dbReference type="STRING" id="121616.GA0070216_11765"/>
<keyword evidence="2" id="KW-0472">Membrane</keyword>
<feature type="transmembrane region" description="Helical" evidence="2">
    <location>
        <begin position="177"/>
        <end position="197"/>
    </location>
</feature>
<feature type="compositionally biased region" description="Low complexity" evidence="1">
    <location>
        <begin position="336"/>
        <end position="360"/>
    </location>
</feature>
<dbReference type="EMBL" id="FMCU01000017">
    <property type="protein sequence ID" value="SCF44547.1"/>
    <property type="molecule type" value="Genomic_DNA"/>
</dbReference>
<sequence length="360" mass="35736">MMSSPAGHAPRSAGRLVAVGAGFAALAVLLWAVGMTAWQPLTEPVGPWSERLPDAHTYWARDLRFLALMAVVSGLVLAGGGRRPWTLRAVLLGGGALAADVAVDRADPTGPGATVSLVVLGWLAVALTAASAVRRDAAPGRDRAVLAGLSVVAAVLALVAVLTRAPTDREAELGPAALMTGLLLLALTVAAALAAAPGRGRARIAVAVAVVGGVGLPVVRLVGPADRLPPAAVLGAVLLVGVTVLTRPWSGGRPAWRRYALLVPVTLVVPLALLSGALLVSAVLGLGAPLTALAGNSPIAGSDALPSLAGLLAGLGTALLHAGVTRRPAAPPRCVAGTTASTAGRTGRTGSPPTGSGRRR</sequence>
<feature type="transmembrane region" description="Helical" evidence="2">
    <location>
        <begin position="259"/>
        <end position="284"/>
    </location>
</feature>
<feature type="region of interest" description="Disordered" evidence="1">
    <location>
        <begin position="328"/>
        <end position="360"/>
    </location>
</feature>
<feature type="transmembrane region" description="Helical" evidence="2">
    <location>
        <begin position="304"/>
        <end position="324"/>
    </location>
</feature>